<dbReference type="GO" id="GO:0071949">
    <property type="term" value="F:FAD binding"/>
    <property type="evidence" value="ECO:0007669"/>
    <property type="project" value="InterPro"/>
</dbReference>
<keyword evidence="5" id="KW-0503">Monooxygenase</keyword>
<accession>A0A9P5H8V2</accession>
<dbReference type="Pfam" id="PF01494">
    <property type="entry name" value="FAD_binding_3"/>
    <property type="match status" value="1"/>
</dbReference>
<feature type="domain" description="FAD-binding" evidence="6">
    <location>
        <begin position="6"/>
        <end position="306"/>
    </location>
</feature>
<keyword evidence="4" id="KW-0560">Oxidoreductase</keyword>
<dbReference type="PANTHER" id="PTHR13789">
    <property type="entry name" value="MONOOXYGENASE"/>
    <property type="match status" value="1"/>
</dbReference>
<dbReference type="PANTHER" id="PTHR13789:SF236">
    <property type="entry name" value="MONOOXYGENASE, PUTATIVE (AFU_ORTHOLOGUE AFUA_6G12060)-RELATED"/>
    <property type="match status" value="1"/>
</dbReference>
<reference evidence="7" key="1">
    <citation type="submission" date="2020-03" db="EMBL/GenBank/DDBJ databases">
        <title>Draft Genome Sequence of Cylindrodendrum hubeiense.</title>
        <authorList>
            <person name="Buettner E."/>
            <person name="Kellner H."/>
        </authorList>
    </citation>
    <scope>NUCLEOTIDE SEQUENCE</scope>
    <source>
        <strain evidence="7">IHI 201604</strain>
    </source>
</reference>
<evidence type="ECO:0000256" key="1">
    <source>
        <dbReference type="ARBA" id="ARBA00007992"/>
    </source>
</evidence>
<dbReference type="InterPro" id="IPR050493">
    <property type="entry name" value="FAD-dep_Monooxygenase_BioMet"/>
</dbReference>
<keyword evidence="3" id="KW-0274">FAD</keyword>
<comment type="caution">
    <text evidence="7">The sequence shown here is derived from an EMBL/GenBank/DDBJ whole genome shotgun (WGS) entry which is preliminary data.</text>
</comment>
<keyword evidence="8" id="KW-1185">Reference proteome</keyword>
<dbReference type="Gene3D" id="3.50.50.60">
    <property type="entry name" value="FAD/NAD(P)-binding domain"/>
    <property type="match status" value="1"/>
</dbReference>
<dbReference type="AlphaFoldDB" id="A0A9P5H8V2"/>
<dbReference type="InterPro" id="IPR002938">
    <property type="entry name" value="FAD-bd"/>
</dbReference>
<gene>
    <name evidence="7" type="ORF">G7Z17_g6938</name>
</gene>
<protein>
    <recommendedName>
        <fullName evidence="6">FAD-binding domain-containing protein</fullName>
    </recommendedName>
</protein>
<evidence type="ECO:0000256" key="4">
    <source>
        <dbReference type="ARBA" id="ARBA00023002"/>
    </source>
</evidence>
<dbReference type="SUPFAM" id="SSF51905">
    <property type="entry name" value="FAD/NAD(P)-binding domain"/>
    <property type="match status" value="1"/>
</dbReference>
<dbReference type="OrthoDB" id="16820at2759"/>
<dbReference type="EMBL" id="JAANBB010000143">
    <property type="protein sequence ID" value="KAF7548609.1"/>
    <property type="molecule type" value="Genomic_DNA"/>
</dbReference>
<dbReference type="Proteomes" id="UP000722485">
    <property type="component" value="Unassembled WGS sequence"/>
</dbReference>
<dbReference type="InterPro" id="IPR036188">
    <property type="entry name" value="FAD/NAD-bd_sf"/>
</dbReference>
<evidence type="ECO:0000256" key="3">
    <source>
        <dbReference type="ARBA" id="ARBA00022827"/>
    </source>
</evidence>
<evidence type="ECO:0000256" key="5">
    <source>
        <dbReference type="ARBA" id="ARBA00023033"/>
    </source>
</evidence>
<dbReference type="PRINTS" id="PR00420">
    <property type="entry name" value="RNGMNOXGNASE"/>
</dbReference>
<evidence type="ECO:0000313" key="8">
    <source>
        <dbReference type="Proteomes" id="UP000722485"/>
    </source>
</evidence>
<evidence type="ECO:0000259" key="6">
    <source>
        <dbReference type="Pfam" id="PF01494"/>
    </source>
</evidence>
<dbReference type="GO" id="GO:0004497">
    <property type="term" value="F:monooxygenase activity"/>
    <property type="evidence" value="ECO:0007669"/>
    <property type="project" value="UniProtKB-KW"/>
</dbReference>
<name>A0A9P5H8V2_9HYPO</name>
<organism evidence="7 8">
    <name type="scientific">Cylindrodendrum hubeiense</name>
    <dbReference type="NCBI Taxonomy" id="595255"/>
    <lineage>
        <taxon>Eukaryota</taxon>
        <taxon>Fungi</taxon>
        <taxon>Dikarya</taxon>
        <taxon>Ascomycota</taxon>
        <taxon>Pezizomycotina</taxon>
        <taxon>Sordariomycetes</taxon>
        <taxon>Hypocreomycetidae</taxon>
        <taxon>Hypocreales</taxon>
        <taxon>Nectriaceae</taxon>
        <taxon>Cylindrodendrum</taxon>
    </lineage>
</organism>
<comment type="similarity">
    <text evidence="1">Belongs to the paxM FAD-dependent monooxygenase family.</text>
</comment>
<keyword evidence="2" id="KW-0285">Flavoprotein</keyword>
<evidence type="ECO:0000256" key="2">
    <source>
        <dbReference type="ARBA" id="ARBA00022630"/>
    </source>
</evidence>
<evidence type="ECO:0000313" key="7">
    <source>
        <dbReference type="EMBL" id="KAF7548609.1"/>
    </source>
</evidence>
<sequence length="426" mass="47983">MRDAKIKTIIVGAGFAGLSTAIELSRKNVGVEIFERVQDLSTTGDVILMSANCTRIMGRWDNVLEQAVKISGQPERMTMCTKEGHEILDQPLPEDYEGAPNIFSSRGRIQQLMVQQAQKLGIPIHLGHRVDEYFEDNGSAGVIVNGVRHTADYVICCDGIHSRGRVYVTGSDGRAKSSGFAVYRSWFPLERLAADPLTKKYVDADSDHFQDTYTLEESWSFPGEKDKMLKVIEDWDDTLKAVVQAIPPDALIDWKLLWRDPVKRWISDGGRIALAGDSAHPHLATSGSGAAQAIEDAATIATVISRGGRDNIRTSLKIYETLRYHRTSLTQRMGWETRHRWHQTDWEAVKKNPEFLRMPQPGWLYGHDAEKYAGEKYEEAASHILNGTPFVSTNIPEGYVYEEWTVEEMMAKENKSNASFYKIDNK</sequence>
<proteinExistence type="inferred from homology"/>